<gene>
    <name evidence="10" type="ORF">HRI_005117500</name>
</gene>
<evidence type="ECO:0000256" key="3">
    <source>
        <dbReference type="ARBA" id="ARBA00022692"/>
    </source>
</evidence>
<dbReference type="InterPro" id="IPR025846">
    <property type="entry name" value="TBL_N"/>
</dbReference>
<comment type="similarity">
    <text evidence="2">Belongs to the PC-esterase family. TBL subfamily.</text>
</comment>
<dbReference type="OrthoDB" id="1932925at2759"/>
<reference evidence="10" key="1">
    <citation type="submission" date="2023-05" db="EMBL/GenBank/DDBJ databases">
        <title>Genome and transcriptome analyses reveal genes involved in the formation of fine ridges on petal epidermal cells in Hibiscus trionum.</title>
        <authorList>
            <person name="Koshimizu S."/>
            <person name="Masuda S."/>
            <person name="Ishii T."/>
            <person name="Shirasu K."/>
            <person name="Hoshino A."/>
            <person name="Arita M."/>
        </authorList>
    </citation>
    <scope>NUCLEOTIDE SEQUENCE</scope>
    <source>
        <strain evidence="10">Hamamatsu line</strain>
    </source>
</reference>
<dbReference type="Pfam" id="PF14416">
    <property type="entry name" value="PMR5N"/>
    <property type="match status" value="1"/>
</dbReference>
<dbReference type="GO" id="GO:0005794">
    <property type="term" value="C:Golgi apparatus"/>
    <property type="evidence" value="ECO:0007669"/>
    <property type="project" value="TreeGrafter"/>
</dbReference>
<keyword evidence="3 7" id="KW-0812">Transmembrane</keyword>
<feature type="domain" description="Trichome birefringence-like N-terminal" evidence="9">
    <location>
        <begin position="120"/>
        <end position="173"/>
    </location>
</feature>
<comment type="subcellular location">
    <subcellularLocation>
        <location evidence="1">Membrane</location>
        <topology evidence="1">Single-pass membrane protein</topology>
    </subcellularLocation>
</comment>
<keyword evidence="11" id="KW-1185">Reference proteome</keyword>
<dbReference type="Pfam" id="PF13839">
    <property type="entry name" value="PC-Esterase"/>
    <property type="match status" value="1"/>
</dbReference>
<keyword evidence="4" id="KW-0735">Signal-anchor</keyword>
<dbReference type="InterPro" id="IPR026057">
    <property type="entry name" value="TBL_C"/>
</dbReference>
<keyword evidence="6 7" id="KW-0472">Membrane</keyword>
<evidence type="ECO:0000256" key="1">
    <source>
        <dbReference type="ARBA" id="ARBA00004167"/>
    </source>
</evidence>
<proteinExistence type="inferred from homology"/>
<sequence>MKPPLPPSSTSLVLKKARLSPYFYTFLTFIVFVFMLYCEDLLSIFGRNELVLSKPISETGKEKETKTLVDDIVGRNNHEFRNGSVFMDIKTNTKGTSVPPKIETKTRWKPPFAIGETEEGCDIFSGRWVRDELTRPHYEESECPYIQPQLTCQEHGRPDREYQKWRWQPHGCDIPRFNATLMLESLRGKRMMFVGDSLNRGQFVSMVCLLHRILPPNAKSMESTMDQSLTVFRAKDYNATIEFNWAPFLLESNSDNAIVHRVAERMVKKGSINKHGKNWKGVDVLVFNTYLWWMTGQKMKFLKGSFNDERKEIEEFTTEEAYRVAMKSMLKWVRKNMDRNKTRVFFTSMSPLHIKSQEWGGQAGGNCYNETTLIEDPNYSGSENKDIMKVIGEEFSRSKYPITFLNITQLSSYRKDAHTSIYKKQWSPLTPEQLANPVSYADCVHWCLPGLQDTWNELLFTKLLYPN</sequence>
<feature type="transmembrane region" description="Helical" evidence="7">
    <location>
        <begin position="21"/>
        <end position="37"/>
    </location>
</feature>
<feature type="domain" description="Trichome birefringence-like C-terminal" evidence="8">
    <location>
        <begin position="174"/>
        <end position="461"/>
    </location>
</feature>
<protein>
    <submittedName>
        <fullName evidence="10">TRICHOME BIREFRINGENCE-LIKE 33</fullName>
    </submittedName>
</protein>
<evidence type="ECO:0000256" key="5">
    <source>
        <dbReference type="ARBA" id="ARBA00022989"/>
    </source>
</evidence>
<evidence type="ECO:0000256" key="7">
    <source>
        <dbReference type="SAM" id="Phobius"/>
    </source>
</evidence>
<evidence type="ECO:0000256" key="6">
    <source>
        <dbReference type="ARBA" id="ARBA00023136"/>
    </source>
</evidence>
<comment type="caution">
    <text evidence="10">The sequence shown here is derived from an EMBL/GenBank/DDBJ whole genome shotgun (WGS) entry which is preliminary data.</text>
</comment>
<organism evidence="10 11">
    <name type="scientific">Hibiscus trionum</name>
    <name type="common">Flower of an hour</name>
    <dbReference type="NCBI Taxonomy" id="183268"/>
    <lineage>
        <taxon>Eukaryota</taxon>
        <taxon>Viridiplantae</taxon>
        <taxon>Streptophyta</taxon>
        <taxon>Embryophyta</taxon>
        <taxon>Tracheophyta</taxon>
        <taxon>Spermatophyta</taxon>
        <taxon>Magnoliopsida</taxon>
        <taxon>eudicotyledons</taxon>
        <taxon>Gunneridae</taxon>
        <taxon>Pentapetalae</taxon>
        <taxon>rosids</taxon>
        <taxon>malvids</taxon>
        <taxon>Malvales</taxon>
        <taxon>Malvaceae</taxon>
        <taxon>Malvoideae</taxon>
        <taxon>Hibiscus</taxon>
    </lineage>
</organism>
<accession>A0A9W7MQV6</accession>
<dbReference type="PANTHER" id="PTHR32285:SF62">
    <property type="entry name" value="PROTEIN TRICHOME BIREFRINGENCE-LIKE 33"/>
    <property type="match status" value="1"/>
</dbReference>
<evidence type="ECO:0000259" key="8">
    <source>
        <dbReference type="Pfam" id="PF13839"/>
    </source>
</evidence>
<dbReference type="GO" id="GO:0016020">
    <property type="term" value="C:membrane"/>
    <property type="evidence" value="ECO:0007669"/>
    <property type="project" value="UniProtKB-SubCell"/>
</dbReference>
<dbReference type="PANTHER" id="PTHR32285">
    <property type="entry name" value="PROTEIN TRICHOME BIREFRINGENCE-LIKE 9-RELATED"/>
    <property type="match status" value="1"/>
</dbReference>
<evidence type="ECO:0000313" key="11">
    <source>
        <dbReference type="Proteomes" id="UP001165190"/>
    </source>
</evidence>
<evidence type="ECO:0000256" key="4">
    <source>
        <dbReference type="ARBA" id="ARBA00022968"/>
    </source>
</evidence>
<dbReference type="EMBL" id="BSYR01000069">
    <property type="protein sequence ID" value="GMJ14483.1"/>
    <property type="molecule type" value="Genomic_DNA"/>
</dbReference>
<name>A0A9W7MQV6_HIBTR</name>
<dbReference type="Proteomes" id="UP001165190">
    <property type="component" value="Unassembled WGS sequence"/>
</dbReference>
<dbReference type="InterPro" id="IPR029962">
    <property type="entry name" value="TBL"/>
</dbReference>
<evidence type="ECO:0000256" key="2">
    <source>
        <dbReference type="ARBA" id="ARBA00007727"/>
    </source>
</evidence>
<evidence type="ECO:0000313" key="10">
    <source>
        <dbReference type="EMBL" id="GMJ14483.1"/>
    </source>
</evidence>
<dbReference type="AlphaFoldDB" id="A0A9W7MQV6"/>
<keyword evidence="5 7" id="KW-1133">Transmembrane helix</keyword>
<dbReference type="GO" id="GO:0016413">
    <property type="term" value="F:O-acetyltransferase activity"/>
    <property type="evidence" value="ECO:0007669"/>
    <property type="project" value="InterPro"/>
</dbReference>
<evidence type="ECO:0000259" key="9">
    <source>
        <dbReference type="Pfam" id="PF14416"/>
    </source>
</evidence>